<reference evidence="1" key="1">
    <citation type="journal article" date="2015" name="Nature">
        <title>Complex archaea that bridge the gap between prokaryotes and eukaryotes.</title>
        <authorList>
            <person name="Spang A."/>
            <person name="Saw J.H."/>
            <person name="Jorgensen S.L."/>
            <person name="Zaremba-Niedzwiedzka K."/>
            <person name="Martijn J."/>
            <person name="Lind A.E."/>
            <person name="van Eijk R."/>
            <person name="Schleper C."/>
            <person name="Guy L."/>
            <person name="Ettema T.J."/>
        </authorList>
    </citation>
    <scope>NUCLEOTIDE SEQUENCE</scope>
</reference>
<organism evidence="1">
    <name type="scientific">marine sediment metagenome</name>
    <dbReference type="NCBI Taxonomy" id="412755"/>
    <lineage>
        <taxon>unclassified sequences</taxon>
        <taxon>metagenomes</taxon>
        <taxon>ecological metagenomes</taxon>
    </lineage>
</organism>
<evidence type="ECO:0000313" key="1">
    <source>
        <dbReference type="EMBL" id="KKM79267.1"/>
    </source>
</evidence>
<gene>
    <name evidence="1" type="ORF">LCGC14_1351710</name>
</gene>
<dbReference type="AlphaFoldDB" id="A0A0F9ND21"/>
<protein>
    <submittedName>
        <fullName evidence="1">Uncharacterized protein</fullName>
    </submittedName>
</protein>
<comment type="caution">
    <text evidence="1">The sequence shown here is derived from an EMBL/GenBank/DDBJ whole genome shotgun (WGS) entry which is preliminary data.</text>
</comment>
<proteinExistence type="predicted"/>
<name>A0A0F9ND21_9ZZZZ</name>
<accession>A0A0F9ND21</accession>
<dbReference type="EMBL" id="LAZR01008358">
    <property type="protein sequence ID" value="KKM79267.1"/>
    <property type="molecule type" value="Genomic_DNA"/>
</dbReference>
<sequence>MNEEKLMTLRDLENKYAFSFDNSTCRLLRQLVIKWIKELKLEKTTLSNGLPETDERYEKYYLDKSKVKPIIFVLKYIFNITDEDLK</sequence>